<dbReference type="EMBL" id="CYKH01000468">
    <property type="protein sequence ID" value="CUF97613.1"/>
    <property type="molecule type" value="Genomic_DNA"/>
</dbReference>
<accession>A0A0S4IUI8</accession>
<keyword evidence="2" id="KW-1185">Reference proteome</keyword>
<reference evidence="2" key="1">
    <citation type="submission" date="2015-09" db="EMBL/GenBank/DDBJ databases">
        <authorList>
            <consortium name="Pathogen Informatics"/>
        </authorList>
    </citation>
    <scope>NUCLEOTIDE SEQUENCE [LARGE SCALE GENOMIC DNA]</scope>
    <source>
        <strain evidence="2">Lake Konstanz</strain>
    </source>
</reference>
<name>A0A0S4IUI8_BODSA</name>
<gene>
    <name evidence="1" type="ORF">BSAL_68355</name>
</gene>
<proteinExistence type="predicted"/>
<protein>
    <submittedName>
        <fullName evidence="1">Uncharacterized protein</fullName>
    </submittedName>
</protein>
<dbReference type="Proteomes" id="UP000051952">
    <property type="component" value="Unassembled WGS sequence"/>
</dbReference>
<organism evidence="1 2">
    <name type="scientific">Bodo saltans</name>
    <name type="common">Flagellated protozoan</name>
    <dbReference type="NCBI Taxonomy" id="75058"/>
    <lineage>
        <taxon>Eukaryota</taxon>
        <taxon>Discoba</taxon>
        <taxon>Euglenozoa</taxon>
        <taxon>Kinetoplastea</taxon>
        <taxon>Metakinetoplastina</taxon>
        <taxon>Eubodonida</taxon>
        <taxon>Bodonidae</taxon>
        <taxon>Bodo</taxon>
    </lineage>
</organism>
<dbReference type="AlphaFoldDB" id="A0A0S4IUI8"/>
<evidence type="ECO:0000313" key="2">
    <source>
        <dbReference type="Proteomes" id="UP000051952"/>
    </source>
</evidence>
<evidence type="ECO:0000313" key="1">
    <source>
        <dbReference type="EMBL" id="CUF97613.1"/>
    </source>
</evidence>
<sequence>MICRDTQPPPHKITMPVNMPVIEFIAQLLHCAVRFAGLGETMDERDERRNAEWKTECVKLLCSSLQDEDPNIFEIEFQLGELGIHESVRDKRVRLVAAVSIVNIYTLATKAGAGAADFSFVLDHPQQGADDHQEDWSTMAQRMVHVFRLWCNGRVVVVPPSNKCMQSFVKEHENIIERFANHFHLSPDDARSLPRKCAAEGYATLRRFYRGLRFASLSHGGTLLIYRIPDPKETGDVLPMWMPAAMHAALEHGAPHVDVIALSGECGGGKTFCAMLAACKIGITFYVESIEFGIRSLETRLDGCDPATRTQIAAEHLLSQLEDCGWTPALPTEKNVCLVINDVGPYQRSARALCKLQSRKEGKHSTSQLLTVKYPTPLFRTR</sequence>
<dbReference type="VEuPathDB" id="TriTrypDB:BSAL_68355"/>